<evidence type="ECO:0000313" key="8">
    <source>
        <dbReference type="Proteomes" id="UP001150569"/>
    </source>
</evidence>
<dbReference type="InterPro" id="IPR011990">
    <property type="entry name" value="TPR-like_helical_dom_sf"/>
</dbReference>
<dbReference type="PANTHER" id="PTHR47447:SF17">
    <property type="entry name" value="OS12G0638900 PROTEIN"/>
    <property type="match status" value="1"/>
</dbReference>
<dbReference type="Proteomes" id="UP001150569">
    <property type="component" value="Unassembled WGS sequence"/>
</dbReference>
<dbReference type="InterPro" id="IPR002885">
    <property type="entry name" value="PPR_rpt"/>
</dbReference>
<keyword evidence="8" id="KW-1185">Reference proteome</keyword>
<dbReference type="AlphaFoldDB" id="A0A9W8AFR3"/>
<reference evidence="7" key="1">
    <citation type="submission" date="2022-07" db="EMBL/GenBank/DDBJ databases">
        <title>Phylogenomic reconstructions and comparative analyses of Kickxellomycotina fungi.</title>
        <authorList>
            <person name="Reynolds N.K."/>
            <person name="Stajich J.E."/>
            <person name="Barry K."/>
            <person name="Grigoriev I.V."/>
            <person name="Crous P."/>
            <person name="Smith M.E."/>
        </authorList>
    </citation>
    <scope>NUCLEOTIDE SEQUENCE</scope>
    <source>
        <strain evidence="7">RSA 861</strain>
    </source>
</reference>
<evidence type="ECO:0000256" key="6">
    <source>
        <dbReference type="SAM" id="MobiDB-lite"/>
    </source>
</evidence>
<feature type="compositionally biased region" description="Polar residues" evidence="6">
    <location>
        <begin position="73"/>
        <end position="85"/>
    </location>
</feature>
<dbReference type="Gene3D" id="1.25.40.10">
    <property type="entry name" value="Tetratricopeptide repeat domain"/>
    <property type="match status" value="2"/>
</dbReference>
<evidence type="ECO:0000256" key="2">
    <source>
        <dbReference type="ARBA" id="ARBA00022737"/>
    </source>
</evidence>
<dbReference type="Pfam" id="PF13041">
    <property type="entry name" value="PPR_2"/>
    <property type="match status" value="1"/>
</dbReference>
<comment type="subunit">
    <text evidence="4">Binds to mitochondrial small subunit 15S rRNA.</text>
</comment>
<comment type="caution">
    <text evidence="7">The sequence shown here is derived from an EMBL/GenBank/DDBJ whole genome shotgun (WGS) entry which is preliminary data.</text>
</comment>
<dbReference type="PROSITE" id="PS51375">
    <property type="entry name" value="PPR"/>
    <property type="match status" value="1"/>
</dbReference>
<dbReference type="EMBL" id="JANBPT010000068">
    <property type="protein sequence ID" value="KAJ1928555.1"/>
    <property type="molecule type" value="Genomic_DNA"/>
</dbReference>
<organism evidence="7 8">
    <name type="scientific">Tieghemiomyces parasiticus</name>
    <dbReference type="NCBI Taxonomy" id="78921"/>
    <lineage>
        <taxon>Eukaryota</taxon>
        <taxon>Fungi</taxon>
        <taxon>Fungi incertae sedis</taxon>
        <taxon>Zoopagomycota</taxon>
        <taxon>Kickxellomycotina</taxon>
        <taxon>Dimargaritomycetes</taxon>
        <taxon>Dimargaritales</taxon>
        <taxon>Dimargaritaceae</taxon>
        <taxon>Tieghemiomyces</taxon>
    </lineage>
</organism>
<name>A0A9W8AFR3_9FUNG</name>
<proteinExistence type="inferred from homology"/>
<evidence type="ECO:0000256" key="5">
    <source>
        <dbReference type="PROSITE-ProRule" id="PRU00708"/>
    </source>
</evidence>
<keyword evidence="2" id="KW-0677">Repeat</keyword>
<feature type="compositionally biased region" description="Low complexity" evidence="6">
    <location>
        <begin position="96"/>
        <end position="106"/>
    </location>
</feature>
<sequence>MRQRDFNRALGLVPAVARCHWAYNLQLFTSNLPGSQHRAGPTAFRHISVSTFCGSRPLLKSDAEDEPCPALTPASQPATDSCTHQPQPPITRRPRSAAPRLPASKSPLREPRLAVPPTRPTTSPRPPPSTPKLSSTRSRRPPRSASKIKSTPNTTIRPSHTTLAADLAAAAKQGDAARVIELAQRLLERLFAVSDHELRAALHALSHVGSVDLALRCYLAFTPPRYPPNNYDTFVLVRAARKANRNGMAIAIYNHVKQHKVTLNASGFVTLLLALSAAKEPMLVRKLYDTYTTHVPALTPPNRTRVIDALAGSGFTDEAYALYRDLRHAEPPQILDAYVCSALLDACVKFDNRTLFFRIYQEMQTTQIAANTVLYTNLIRAAVTFGQPRRAILLLQEMKRRDIPPSEGTFVTLVDALAKHGHTEMLRYVYADLQTRPDAIARSPRVLGKLLIHCSRLGIVDLLNPIQKTLESTLPDRGALATAPKWDDPNAVATVGAILGTWALQKDDQRVYTLYHRYLREGYQNLSVPALVTAIQVTQHLKIYTETLTLLREALARPTPNLTLAHTVTLIGLFGESRYRSSLDLLDDHFHRVYRSRPDEAVVVLTALMEAYGGQLKDAERVRVYWELWSTGSVPLDSAAVSVLIDVCRYLPESVCPYTTAEVLALANRAVLPLNTNNFTSLLEYYGIRNRHAEAIHTLVHMMPAAQVLPDAKLVTNYRHTLVAGNRQKYLVQLHRHLALLGPTYSEMLQAAEAKISDKDGPI</sequence>
<comment type="similarity">
    <text evidence="1">Belongs to the CCM1 family.</text>
</comment>
<evidence type="ECO:0000256" key="3">
    <source>
        <dbReference type="ARBA" id="ARBA00044493"/>
    </source>
</evidence>
<gene>
    <name evidence="7" type="ORF">IWQ60_001930</name>
</gene>
<feature type="repeat" description="PPR" evidence="5">
    <location>
        <begin position="371"/>
        <end position="405"/>
    </location>
</feature>
<evidence type="ECO:0008006" key="9">
    <source>
        <dbReference type="Google" id="ProtNLM"/>
    </source>
</evidence>
<feature type="compositionally biased region" description="Polar residues" evidence="6">
    <location>
        <begin position="147"/>
        <end position="159"/>
    </location>
</feature>
<feature type="compositionally biased region" description="Pro residues" evidence="6">
    <location>
        <begin position="117"/>
        <end position="130"/>
    </location>
</feature>
<dbReference type="PANTHER" id="PTHR47447">
    <property type="entry name" value="OS03G0856100 PROTEIN"/>
    <property type="match status" value="1"/>
</dbReference>
<protein>
    <recommendedName>
        <fullName evidence="9">Pentacotripeptide-repeat region of PRORP domain-containing protein</fullName>
    </recommendedName>
</protein>
<feature type="region of interest" description="Disordered" evidence="6">
    <location>
        <begin position="62"/>
        <end position="159"/>
    </location>
</feature>
<dbReference type="OrthoDB" id="185373at2759"/>
<accession>A0A9W8AFR3</accession>
<evidence type="ECO:0000313" key="7">
    <source>
        <dbReference type="EMBL" id="KAJ1928555.1"/>
    </source>
</evidence>
<evidence type="ECO:0000256" key="4">
    <source>
        <dbReference type="ARBA" id="ARBA00044511"/>
    </source>
</evidence>
<evidence type="ECO:0000256" key="1">
    <source>
        <dbReference type="ARBA" id="ARBA00006192"/>
    </source>
</evidence>
<comment type="function">
    <text evidence="3">Regulates mitochondrial small subunit maturation by controlling 15S rRNA 5'-end processing. Localizes to the 5' precursor of the 15S rRNA in a position that is subsequently occupied by mS47 in the mature yeast mtSSU. Uses structure and sequence-specific RNA recognition, binding to a single-stranded region of the precursor and specifically recognizing bases -6 to -1. The exchange of Ccm1 for mS47 is coupled to the irreversible removal of precursor rRNA that is accompanied by conformational changes of the mitoribosomal proteins uS5m and mS26. These conformational changes signal completion of 5'-end rRNA processing through protection of the mature 5'-end of the 15S rRNA and stabilization of mS47. The removal of the 5' precursor together with the dissociation of Ccm1 may be catalyzed by the 5'-3' exoribonuclease Pet127. Involved in the specific removal of group I introns in mitochondrial encoded transcripts.</text>
</comment>